<dbReference type="GO" id="GO:0140359">
    <property type="term" value="F:ABC-type transporter activity"/>
    <property type="evidence" value="ECO:0007669"/>
    <property type="project" value="InterPro"/>
</dbReference>
<dbReference type="GO" id="GO:0005886">
    <property type="term" value="C:plasma membrane"/>
    <property type="evidence" value="ECO:0007669"/>
    <property type="project" value="UniProtKB-SubCell"/>
</dbReference>
<evidence type="ECO:0000256" key="2">
    <source>
        <dbReference type="ARBA" id="ARBA00007783"/>
    </source>
</evidence>
<feature type="transmembrane region" description="Helical" evidence="9">
    <location>
        <begin position="51"/>
        <end position="72"/>
    </location>
</feature>
<keyword evidence="12" id="KW-1185">Reference proteome</keyword>
<dbReference type="Pfam" id="PF01061">
    <property type="entry name" value="ABC2_membrane"/>
    <property type="match status" value="1"/>
</dbReference>
<evidence type="ECO:0000259" key="10">
    <source>
        <dbReference type="PROSITE" id="PS51012"/>
    </source>
</evidence>
<feature type="transmembrane region" description="Helical" evidence="9">
    <location>
        <begin position="78"/>
        <end position="95"/>
    </location>
</feature>
<name>A0A1I7HMN1_9FLAO</name>
<keyword evidence="4 9" id="KW-1003">Cell membrane</keyword>
<keyword evidence="5" id="KW-0997">Cell inner membrane</keyword>
<evidence type="ECO:0000256" key="9">
    <source>
        <dbReference type="RuleBase" id="RU361157"/>
    </source>
</evidence>
<dbReference type="Proteomes" id="UP000199138">
    <property type="component" value="Unassembled WGS sequence"/>
</dbReference>
<evidence type="ECO:0000256" key="3">
    <source>
        <dbReference type="ARBA" id="ARBA00022448"/>
    </source>
</evidence>
<reference evidence="11 12" key="1">
    <citation type="submission" date="2016-10" db="EMBL/GenBank/DDBJ databases">
        <authorList>
            <person name="de Groot N.N."/>
        </authorList>
    </citation>
    <scope>NUCLEOTIDE SEQUENCE [LARGE SCALE GENOMIC DNA]</scope>
    <source>
        <strain evidence="11 12">CGMCC 1.12333</strain>
    </source>
</reference>
<comment type="similarity">
    <text evidence="2 9">Belongs to the ABC-2 integral membrane protein family.</text>
</comment>
<keyword evidence="7 9" id="KW-1133">Transmembrane helix</keyword>
<evidence type="ECO:0000256" key="7">
    <source>
        <dbReference type="ARBA" id="ARBA00022989"/>
    </source>
</evidence>
<dbReference type="InterPro" id="IPR047817">
    <property type="entry name" value="ABC2_TM_bact-type"/>
</dbReference>
<feature type="transmembrane region" description="Helical" evidence="9">
    <location>
        <begin position="256"/>
        <end position="274"/>
    </location>
</feature>
<evidence type="ECO:0000256" key="5">
    <source>
        <dbReference type="ARBA" id="ARBA00022519"/>
    </source>
</evidence>
<dbReference type="GO" id="GO:0015920">
    <property type="term" value="P:lipopolysaccharide transport"/>
    <property type="evidence" value="ECO:0007669"/>
    <property type="project" value="TreeGrafter"/>
</dbReference>
<dbReference type="EMBL" id="FPBK01000010">
    <property type="protein sequence ID" value="SFU61839.1"/>
    <property type="molecule type" value="Genomic_DNA"/>
</dbReference>
<accession>A0A1I7HMN1</accession>
<keyword evidence="8 9" id="KW-0472">Membrane</keyword>
<evidence type="ECO:0000313" key="11">
    <source>
        <dbReference type="EMBL" id="SFU61839.1"/>
    </source>
</evidence>
<sequence>MEEQKWLYEISPKKGLLEFNFKEIWRYRDLLFLFVKRDIVTVYKQTILGPLWYLIQPLFTSIIYTLIFNSVAGIKTGAVPAFLFNLAGVSLWNYYKECLTATSTTFTTNQNLFSKVYFPRVVMPLSTVISNLLKYGIQLLIFIVFYLYFVFAEDYLVAINSNMIYFPILIVEMALLGLGLGMILSSMTTKYRDVSFLVTFGVQLLMYVSAVMYPIAEISKKVPEYAWLVTYNPLALIIESFRNMVFGTTIANFDGIWYSLVISIVTFLAGLAIFNRTEKNFIDTV</sequence>
<feature type="domain" description="ABC transmembrane type-2" evidence="10">
    <location>
        <begin position="48"/>
        <end position="277"/>
    </location>
</feature>
<organism evidence="11 12">
    <name type="scientific">Pustulibacterium marinum</name>
    <dbReference type="NCBI Taxonomy" id="1224947"/>
    <lineage>
        <taxon>Bacteria</taxon>
        <taxon>Pseudomonadati</taxon>
        <taxon>Bacteroidota</taxon>
        <taxon>Flavobacteriia</taxon>
        <taxon>Flavobacteriales</taxon>
        <taxon>Flavobacteriaceae</taxon>
        <taxon>Pustulibacterium</taxon>
    </lineage>
</organism>
<proteinExistence type="inferred from homology"/>
<protein>
    <recommendedName>
        <fullName evidence="9">Transport permease protein</fullName>
    </recommendedName>
</protein>
<feature type="transmembrane region" description="Helical" evidence="9">
    <location>
        <begin position="163"/>
        <end position="184"/>
    </location>
</feature>
<evidence type="ECO:0000256" key="1">
    <source>
        <dbReference type="ARBA" id="ARBA00004429"/>
    </source>
</evidence>
<evidence type="ECO:0000256" key="6">
    <source>
        <dbReference type="ARBA" id="ARBA00022692"/>
    </source>
</evidence>
<dbReference type="PANTHER" id="PTHR30413">
    <property type="entry name" value="INNER MEMBRANE TRANSPORT PERMEASE"/>
    <property type="match status" value="1"/>
</dbReference>
<dbReference type="AlphaFoldDB" id="A0A1I7HMN1"/>
<keyword evidence="3 9" id="KW-0813">Transport</keyword>
<evidence type="ECO:0000256" key="8">
    <source>
        <dbReference type="ARBA" id="ARBA00023136"/>
    </source>
</evidence>
<dbReference type="PROSITE" id="PS51012">
    <property type="entry name" value="ABC_TM2"/>
    <property type="match status" value="1"/>
</dbReference>
<keyword evidence="6 9" id="KW-0812">Transmembrane</keyword>
<evidence type="ECO:0000256" key="4">
    <source>
        <dbReference type="ARBA" id="ARBA00022475"/>
    </source>
</evidence>
<evidence type="ECO:0000313" key="12">
    <source>
        <dbReference type="Proteomes" id="UP000199138"/>
    </source>
</evidence>
<gene>
    <name evidence="11" type="ORF">SAMN05216480_11037</name>
</gene>
<feature type="transmembrane region" description="Helical" evidence="9">
    <location>
        <begin position="132"/>
        <end position="151"/>
    </location>
</feature>
<dbReference type="STRING" id="1224947.SAMN05216480_11037"/>
<comment type="subcellular location">
    <subcellularLocation>
        <location evidence="1">Cell inner membrane</location>
        <topology evidence="1">Multi-pass membrane protein</topology>
    </subcellularLocation>
    <subcellularLocation>
        <location evidence="9">Cell membrane</location>
        <topology evidence="9">Multi-pass membrane protein</topology>
    </subcellularLocation>
</comment>
<feature type="transmembrane region" description="Helical" evidence="9">
    <location>
        <begin position="196"/>
        <end position="216"/>
    </location>
</feature>
<dbReference type="PANTHER" id="PTHR30413:SF8">
    <property type="entry name" value="TRANSPORT PERMEASE PROTEIN"/>
    <property type="match status" value="1"/>
</dbReference>
<dbReference type="InterPro" id="IPR013525">
    <property type="entry name" value="ABC2_TM"/>
</dbReference>